<keyword evidence="3" id="KW-0961">Cell wall biogenesis/degradation</keyword>
<name>A0A485LZN6_9ZZZZ</name>
<dbReference type="EC" id="4.2.2.-" evidence="5"/>
<dbReference type="InterPro" id="IPR012997">
    <property type="entry name" value="RplA"/>
</dbReference>
<evidence type="ECO:0000313" key="5">
    <source>
        <dbReference type="EMBL" id="VFU14358.1"/>
    </source>
</evidence>
<dbReference type="Pfam" id="PF05036">
    <property type="entry name" value="SPOR"/>
    <property type="match status" value="1"/>
</dbReference>
<dbReference type="SUPFAM" id="SSF50685">
    <property type="entry name" value="Barwin-like endoglucanases"/>
    <property type="match status" value="1"/>
</dbReference>
<accession>A0A485LZN6</accession>
<dbReference type="GO" id="GO:0016829">
    <property type="term" value="F:lyase activity"/>
    <property type="evidence" value="ECO:0007669"/>
    <property type="project" value="UniProtKB-KW"/>
</dbReference>
<protein>
    <submittedName>
        <fullName evidence="5">Endolytic peptidoglycan transglycosylase RlpA</fullName>
        <ecNumber evidence="5">4.2.2.-</ecNumber>
    </submittedName>
</protein>
<dbReference type="InterPro" id="IPR036908">
    <property type="entry name" value="RlpA-like_sf"/>
</dbReference>
<dbReference type="InterPro" id="IPR034718">
    <property type="entry name" value="RlpA"/>
</dbReference>
<evidence type="ECO:0000256" key="1">
    <source>
        <dbReference type="ARBA" id="ARBA00022729"/>
    </source>
</evidence>
<dbReference type="CDD" id="cd22268">
    <property type="entry name" value="DPBB_RlpA-like"/>
    <property type="match status" value="1"/>
</dbReference>
<reference evidence="5" key="1">
    <citation type="submission" date="2019-03" db="EMBL/GenBank/DDBJ databases">
        <authorList>
            <person name="Hao L."/>
        </authorList>
    </citation>
    <scope>NUCLEOTIDE SEQUENCE</scope>
</reference>
<organism evidence="5">
    <name type="scientific">anaerobic digester metagenome</name>
    <dbReference type="NCBI Taxonomy" id="1263854"/>
    <lineage>
        <taxon>unclassified sequences</taxon>
        <taxon>metagenomes</taxon>
        <taxon>ecological metagenomes</taxon>
    </lineage>
</organism>
<gene>
    <name evidence="5" type="primary">rlpA</name>
    <name evidence="5" type="ORF">SCFA_280022</name>
</gene>
<evidence type="ECO:0000256" key="3">
    <source>
        <dbReference type="ARBA" id="ARBA00023316"/>
    </source>
</evidence>
<dbReference type="Gene3D" id="3.30.70.1070">
    <property type="entry name" value="Sporulation related repeat"/>
    <property type="match status" value="1"/>
</dbReference>
<dbReference type="Pfam" id="PF03330">
    <property type="entry name" value="DPBB_1"/>
    <property type="match status" value="1"/>
</dbReference>
<dbReference type="InterPro" id="IPR007730">
    <property type="entry name" value="SPOR-like_dom"/>
</dbReference>
<dbReference type="HAMAP" id="MF_02071">
    <property type="entry name" value="RlpA"/>
    <property type="match status" value="1"/>
</dbReference>
<dbReference type="GO" id="GO:0042834">
    <property type="term" value="F:peptidoglycan binding"/>
    <property type="evidence" value="ECO:0007669"/>
    <property type="project" value="InterPro"/>
</dbReference>
<dbReference type="AlphaFoldDB" id="A0A485LZN6"/>
<feature type="domain" description="SPOR" evidence="4">
    <location>
        <begin position="144"/>
        <end position="222"/>
    </location>
</feature>
<keyword evidence="2 5" id="KW-0456">Lyase</keyword>
<dbReference type="Gene3D" id="2.40.40.10">
    <property type="entry name" value="RlpA-like domain"/>
    <property type="match status" value="1"/>
</dbReference>
<evidence type="ECO:0000259" key="4">
    <source>
        <dbReference type="PROSITE" id="PS51724"/>
    </source>
</evidence>
<evidence type="ECO:0000256" key="2">
    <source>
        <dbReference type="ARBA" id="ARBA00023239"/>
    </source>
</evidence>
<dbReference type="SUPFAM" id="SSF110997">
    <property type="entry name" value="Sporulation related repeat"/>
    <property type="match status" value="1"/>
</dbReference>
<dbReference type="EMBL" id="CAADRM010000090">
    <property type="protein sequence ID" value="VFU14358.1"/>
    <property type="molecule type" value="Genomic_DNA"/>
</dbReference>
<dbReference type="GO" id="GO:0071555">
    <property type="term" value="P:cell wall organization"/>
    <property type="evidence" value="ECO:0007669"/>
    <property type="project" value="UniProtKB-KW"/>
</dbReference>
<sequence length="222" mass="24550">MKRLFRSSSPMWKPSWRISRLDLVPVLLFILLASGCASLQPGRSIYQEVGIASWYGKDFHGRPTASGEIYNMYGYSAAHKTIPLGSTVRVTHLGNGRSIVVPINDRGPFVGDRIIDLSYGAARHLGMVKEGIAKVRVEVLQVSRTSTARYTLQFGAFTERQNAVTVAQKIQSLGYTPSIEEAIAQGQRFYRVRHGTFDSFDQARKLADSLNSRGVVCVVIGL</sequence>
<dbReference type="PANTHER" id="PTHR34183">
    <property type="entry name" value="ENDOLYTIC PEPTIDOGLYCAN TRANSGLYCOSYLASE RLPA"/>
    <property type="match status" value="1"/>
</dbReference>
<dbReference type="PROSITE" id="PS51724">
    <property type="entry name" value="SPOR"/>
    <property type="match status" value="1"/>
</dbReference>
<proteinExistence type="inferred from homology"/>
<keyword evidence="1" id="KW-0732">Signal</keyword>
<dbReference type="PANTHER" id="PTHR34183:SF1">
    <property type="entry name" value="ENDOLYTIC PEPTIDOGLYCAN TRANSGLYCOSYLASE RLPA"/>
    <property type="match status" value="1"/>
</dbReference>
<dbReference type="InterPro" id="IPR009009">
    <property type="entry name" value="RlpA-like_DPBB"/>
</dbReference>
<dbReference type="NCBIfam" id="TIGR00413">
    <property type="entry name" value="rlpA"/>
    <property type="match status" value="1"/>
</dbReference>
<dbReference type="InterPro" id="IPR036680">
    <property type="entry name" value="SPOR-like_sf"/>
</dbReference>